<comment type="caution">
    <text evidence="1">The sequence shown here is derived from an EMBL/GenBank/DDBJ whole genome shotgun (WGS) entry which is preliminary data.</text>
</comment>
<keyword evidence="4" id="KW-1185">Reference proteome</keyword>
<proteinExistence type="predicted"/>
<dbReference type="EMBL" id="CAMXCT020002142">
    <property type="protein sequence ID" value="CAL1149349.1"/>
    <property type="molecule type" value="Genomic_DNA"/>
</dbReference>
<name>A0A9P1G017_9DINO</name>
<reference evidence="2" key="2">
    <citation type="submission" date="2024-04" db="EMBL/GenBank/DDBJ databases">
        <authorList>
            <person name="Chen Y."/>
            <person name="Shah S."/>
            <person name="Dougan E. K."/>
            <person name="Thang M."/>
            <person name="Chan C."/>
        </authorList>
    </citation>
    <scope>NUCLEOTIDE SEQUENCE [LARGE SCALE GENOMIC DNA]</scope>
</reference>
<evidence type="ECO:0000313" key="3">
    <source>
        <dbReference type="EMBL" id="CAL4783286.1"/>
    </source>
</evidence>
<gene>
    <name evidence="1" type="ORF">C1SCF055_LOCUS22491</name>
</gene>
<evidence type="ECO:0000313" key="1">
    <source>
        <dbReference type="EMBL" id="CAI3995974.1"/>
    </source>
</evidence>
<dbReference type="EMBL" id="CAMXCT030002142">
    <property type="protein sequence ID" value="CAL4783286.1"/>
    <property type="molecule type" value="Genomic_DNA"/>
</dbReference>
<dbReference type="OrthoDB" id="447601at2759"/>
<sequence length="645" mass="70881">MSNKLADEISSAELDALMKNAISVVESNFDESHLPAAIRDFVQPISTATCQGTYVTTMMLCGAMPCLTNGAAIRLWTQKASPLALLVFHIAPPQRGKSRLFQTCEVLMEVCDDIVEQMAHEHARALQPEGADELPVQVKSMAIQSCTATEMFFRCSCDYPQVQVGASKRDVQTTRLWWGQCINCDEAYEFWDLFGLTGDKTSGVNPHASMLNTLINQGRTKRATRTSTNYGEGVRAKPISLSVLGNGHPKRVVAMERGLIGNHTVACKERFLLVTDHSVARHDKLPPHITSSSGSRYTWLPLTPLQAKVFQWQDLLNNPAYFKQAGSLQVTEDDDVEDIDQPGLETEGPPHGFPVVLPDGVPSRVRYVRQPGETQALVTEFRISSRWTLADPTDHIREGNQVAQSVRAQQAATGDDEAMHANAAGLQGQLAAAISVLDLAGGGGHFDANGALIIKAEHVQVACRLVEIALQIRHIFRLPLDDDLSDQENVERPEIPVHGNYDRKFGEALATQGLPALPPEEEEAVAEAEAEEEALLPPEDSADHHEASEEPLPTILSWKDILPEEPFFKKGLADNDEMVFPSPLQDRQLLRKILLHGGSEFKVSKLVDLYHVVQTIGTGKDKKRKKVRPTIAKASLVFDISCGPN</sequence>
<reference evidence="1" key="1">
    <citation type="submission" date="2022-10" db="EMBL/GenBank/DDBJ databases">
        <authorList>
            <person name="Chen Y."/>
            <person name="Dougan E. K."/>
            <person name="Chan C."/>
            <person name="Rhodes N."/>
            <person name="Thang M."/>
        </authorList>
    </citation>
    <scope>NUCLEOTIDE SEQUENCE</scope>
</reference>
<organism evidence="1">
    <name type="scientific">Cladocopium goreaui</name>
    <dbReference type="NCBI Taxonomy" id="2562237"/>
    <lineage>
        <taxon>Eukaryota</taxon>
        <taxon>Sar</taxon>
        <taxon>Alveolata</taxon>
        <taxon>Dinophyceae</taxon>
        <taxon>Suessiales</taxon>
        <taxon>Symbiodiniaceae</taxon>
        <taxon>Cladocopium</taxon>
    </lineage>
</organism>
<dbReference type="Proteomes" id="UP001152797">
    <property type="component" value="Unassembled WGS sequence"/>
</dbReference>
<dbReference type="AlphaFoldDB" id="A0A9P1G017"/>
<accession>A0A9P1G017</accession>
<evidence type="ECO:0000313" key="2">
    <source>
        <dbReference type="EMBL" id="CAL1149349.1"/>
    </source>
</evidence>
<evidence type="ECO:0000313" key="4">
    <source>
        <dbReference type="Proteomes" id="UP001152797"/>
    </source>
</evidence>
<protein>
    <submittedName>
        <fullName evidence="3">COG complex component COG2 C-terminal domain-containing protein</fullName>
    </submittedName>
</protein>
<dbReference type="EMBL" id="CAMXCT010002142">
    <property type="protein sequence ID" value="CAI3995974.1"/>
    <property type="molecule type" value="Genomic_DNA"/>
</dbReference>